<evidence type="ECO:0000259" key="10">
    <source>
        <dbReference type="Pfam" id="PF15412"/>
    </source>
</evidence>
<feature type="compositionally biased region" description="Basic and acidic residues" evidence="8">
    <location>
        <begin position="15"/>
        <end position="36"/>
    </location>
</feature>
<dbReference type="InterPro" id="IPR027786">
    <property type="entry name" value="Nse4/EID"/>
</dbReference>
<comment type="function">
    <text evidence="7">Component of the SMC5-SMC6 complex, that promotes sister chromatid alignment after DNA damage and facilitates double-stranded DNA breaks (DSBs) repair via homologous recombination between sister chromatids.</text>
</comment>
<dbReference type="InterPro" id="IPR029225">
    <property type="entry name" value="Nse4_Nse3-bd"/>
</dbReference>
<dbReference type="Proteomes" id="UP000236544">
    <property type="component" value="Unassembled WGS sequence"/>
</dbReference>
<organism evidence="11 12">
    <name type="scientific">Lachancea quebecensis</name>
    <dbReference type="NCBI Taxonomy" id="1654605"/>
    <lineage>
        <taxon>Eukaryota</taxon>
        <taxon>Fungi</taxon>
        <taxon>Dikarya</taxon>
        <taxon>Ascomycota</taxon>
        <taxon>Saccharomycotina</taxon>
        <taxon>Saccharomycetes</taxon>
        <taxon>Saccharomycetales</taxon>
        <taxon>Saccharomycetaceae</taxon>
        <taxon>Lachancea</taxon>
    </lineage>
</organism>
<dbReference type="OrthoDB" id="361242at2759"/>
<comment type="subcellular location">
    <subcellularLocation>
        <location evidence="1 7">Nucleus</location>
    </subcellularLocation>
</comment>
<keyword evidence="4 7" id="KW-0233">DNA recombination</keyword>
<reference evidence="12" key="1">
    <citation type="submission" date="2015-10" db="EMBL/GenBank/DDBJ databases">
        <authorList>
            <person name="Devillers H."/>
        </authorList>
    </citation>
    <scope>NUCLEOTIDE SEQUENCE [LARGE SCALE GENOMIC DNA]</scope>
</reference>
<feature type="region of interest" description="Disordered" evidence="8">
    <location>
        <begin position="164"/>
        <end position="187"/>
    </location>
</feature>
<evidence type="ECO:0000256" key="7">
    <source>
        <dbReference type="RuleBase" id="RU365071"/>
    </source>
</evidence>
<evidence type="ECO:0000256" key="3">
    <source>
        <dbReference type="ARBA" id="ARBA00022763"/>
    </source>
</evidence>
<dbReference type="GO" id="GO:0030915">
    <property type="term" value="C:Smc5-Smc6 complex"/>
    <property type="evidence" value="ECO:0007669"/>
    <property type="project" value="UniProtKB-UniRule"/>
</dbReference>
<dbReference type="GO" id="GO:0005634">
    <property type="term" value="C:nucleus"/>
    <property type="evidence" value="ECO:0007669"/>
    <property type="project" value="UniProtKB-SubCell"/>
</dbReference>
<comment type="subunit">
    <text evidence="7">Component of the SMC5-SMC6 complex.</text>
</comment>
<gene>
    <name evidence="11" type="ORF">LAQU0_S04e07558g</name>
</gene>
<dbReference type="Pfam" id="PF08743">
    <property type="entry name" value="Nse4_C"/>
    <property type="match status" value="1"/>
</dbReference>
<dbReference type="EMBL" id="LN890563">
    <property type="protein sequence ID" value="CUS22071.1"/>
    <property type="molecule type" value="Genomic_DNA"/>
</dbReference>
<keyword evidence="12" id="KW-1185">Reference proteome</keyword>
<dbReference type="PANTHER" id="PTHR16140">
    <property type="entry name" value="NON-STRUCTURAL MAINTENANCE OF CHROMOSOMES ELEMENT 4"/>
    <property type="match status" value="1"/>
</dbReference>
<dbReference type="Pfam" id="PF15412">
    <property type="entry name" value="Nse4-Nse3_bdg"/>
    <property type="match status" value="1"/>
</dbReference>
<evidence type="ECO:0000256" key="5">
    <source>
        <dbReference type="ARBA" id="ARBA00023204"/>
    </source>
</evidence>
<dbReference type="GO" id="GO:0006281">
    <property type="term" value="P:DNA repair"/>
    <property type="evidence" value="ECO:0007669"/>
    <property type="project" value="UniProtKB-UniRule"/>
</dbReference>
<feature type="domain" description="Nse4/EID protein Nse3/MAGE-binding" evidence="10">
    <location>
        <begin position="109"/>
        <end position="173"/>
    </location>
</feature>
<evidence type="ECO:0000259" key="9">
    <source>
        <dbReference type="Pfam" id="PF08743"/>
    </source>
</evidence>
<keyword evidence="3 7" id="KW-0227">DNA damage</keyword>
<evidence type="ECO:0000313" key="12">
    <source>
        <dbReference type="Proteomes" id="UP000236544"/>
    </source>
</evidence>
<evidence type="ECO:0000313" key="11">
    <source>
        <dbReference type="EMBL" id="CUS22071.1"/>
    </source>
</evidence>
<accession>A0A0P1KPW2</accession>
<name>A0A0P1KPW2_9SACH</name>
<comment type="similarity">
    <text evidence="2 7">Belongs to the NSE4 family.</text>
</comment>
<dbReference type="AlphaFoldDB" id="A0A0P1KPW2"/>
<feature type="domain" description="Non-structural maintenance of chromosome element 4 C-terminal" evidence="9">
    <location>
        <begin position="299"/>
        <end position="394"/>
    </location>
</feature>
<evidence type="ECO:0000256" key="4">
    <source>
        <dbReference type="ARBA" id="ARBA00023172"/>
    </source>
</evidence>
<dbReference type="GO" id="GO:0006310">
    <property type="term" value="P:DNA recombination"/>
    <property type="evidence" value="ECO:0007669"/>
    <property type="project" value="UniProtKB-UniRule"/>
</dbReference>
<keyword evidence="6 7" id="KW-0539">Nucleus</keyword>
<feature type="region of interest" description="Disordered" evidence="8">
    <location>
        <begin position="14"/>
        <end position="36"/>
    </location>
</feature>
<dbReference type="InterPro" id="IPR014854">
    <property type="entry name" value="Nse4_C"/>
</dbReference>
<evidence type="ECO:0000256" key="2">
    <source>
        <dbReference type="ARBA" id="ARBA00008997"/>
    </source>
</evidence>
<keyword evidence="5 7" id="KW-0234">DNA repair</keyword>
<dbReference type="PANTHER" id="PTHR16140:SF0">
    <property type="entry name" value="NON-STRUCTURAL MAINTENANCE OF CHROMOSOMES ELEMENT 4"/>
    <property type="match status" value="1"/>
</dbReference>
<proteinExistence type="inferred from homology"/>
<sequence length="395" mass="45726">MIISGVLYKWRKMTRQREEEEEHDGHSSKRLRTEFPRADVNQTPSLGEDLEFEILQGYRDVDKDVSKDRVEVARNGDIAIALDRLKAIDTLFDRMVSVNSNRNSLLAQDSKAALNVSELAQLSVRNLKLDESQRVLGISDVINYSKRFMLKEYFNANGIKQERAKVNSSDDAEEEGTSDAQDNPGTKQDFYAQRRQQRSFLNQFDQYNQFTQFNWFKMGMLFRTVSKTPLTVDHLLGPFAAEKKVRSSSQRVRSMDVVGEAVTAERVTRGSLNSTQEETTPEQVKKCFKTLIEKNGLKQINLFRFIIHPESFAKSVENLFYTSFLIKGGKLVLEEDEDGFPAIRPKEGLPKNPRDREIEIQRRNDARQNHIIFQLDMATWRRLIQRFEITSPFIP</sequence>
<evidence type="ECO:0000256" key="1">
    <source>
        <dbReference type="ARBA" id="ARBA00004123"/>
    </source>
</evidence>
<evidence type="ECO:0000256" key="8">
    <source>
        <dbReference type="SAM" id="MobiDB-lite"/>
    </source>
</evidence>
<evidence type="ECO:0000256" key="6">
    <source>
        <dbReference type="ARBA" id="ARBA00023242"/>
    </source>
</evidence>
<protein>
    <recommendedName>
        <fullName evidence="7">Non-structural maintenance of chromosomes element 4</fullName>
    </recommendedName>
</protein>